<gene>
    <name evidence="3" type="ORF">Mag101_11260</name>
</gene>
<dbReference type="InterPro" id="IPR013149">
    <property type="entry name" value="ADH-like_C"/>
</dbReference>
<dbReference type="InterPro" id="IPR020843">
    <property type="entry name" value="ER"/>
</dbReference>
<evidence type="ECO:0000313" key="4">
    <source>
        <dbReference type="Proteomes" id="UP000188219"/>
    </source>
</evidence>
<dbReference type="EMBL" id="CP019650">
    <property type="protein sequence ID" value="AQQ68149.1"/>
    <property type="molecule type" value="Genomic_DNA"/>
</dbReference>
<dbReference type="SUPFAM" id="SSF51735">
    <property type="entry name" value="NAD(P)-binding Rossmann-fold domains"/>
    <property type="match status" value="1"/>
</dbReference>
<dbReference type="STRING" id="260552.Mag101_11260"/>
<dbReference type="CDD" id="cd05288">
    <property type="entry name" value="PGDH"/>
    <property type="match status" value="1"/>
</dbReference>
<dbReference type="InterPro" id="IPR045010">
    <property type="entry name" value="MDR_fam"/>
</dbReference>
<evidence type="ECO:0000259" key="2">
    <source>
        <dbReference type="SMART" id="SM00829"/>
    </source>
</evidence>
<proteinExistence type="predicted"/>
<dbReference type="Proteomes" id="UP000188219">
    <property type="component" value="Chromosome"/>
</dbReference>
<name>A0A1Q2M673_9GAMM</name>
<accession>A0A1Q2M673</accession>
<dbReference type="PANTHER" id="PTHR43205">
    <property type="entry name" value="PROSTAGLANDIN REDUCTASE"/>
    <property type="match status" value="1"/>
</dbReference>
<keyword evidence="4" id="KW-1185">Reference proteome</keyword>
<evidence type="ECO:0000256" key="1">
    <source>
        <dbReference type="ARBA" id="ARBA00023002"/>
    </source>
</evidence>
<dbReference type="InterPro" id="IPR041694">
    <property type="entry name" value="ADH_N_2"/>
</dbReference>
<dbReference type="InterPro" id="IPR011032">
    <property type="entry name" value="GroES-like_sf"/>
</dbReference>
<organism evidence="3 4">
    <name type="scientific">Microbulbifer agarilyticus</name>
    <dbReference type="NCBI Taxonomy" id="260552"/>
    <lineage>
        <taxon>Bacteria</taxon>
        <taxon>Pseudomonadati</taxon>
        <taxon>Pseudomonadota</taxon>
        <taxon>Gammaproteobacteria</taxon>
        <taxon>Cellvibrionales</taxon>
        <taxon>Microbulbiferaceae</taxon>
        <taxon>Microbulbifer</taxon>
    </lineage>
</organism>
<dbReference type="Gene3D" id="3.40.50.720">
    <property type="entry name" value="NAD(P)-binding Rossmann-like Domain"/>
    <property type="match status" value="1"/>
</dbReference>
<dbReference type="SUPFAM" id="SSF50129">
    <property type="entry name" value="GroES-like"/>
    <property type="match status" value="1"/>
</dbReference>
<protein>
    <submittedName>
        <fullName evidence="3">NADP-dependent oxidoreductase</fullName>
    </submittedName>
</protein>
<dbReference type="Gene3D" id="3.90.180.10">
    <property type="entry name" value="Medium-chain alcohol dehydrogenases, catalytic domain"/>
    <property type="match status" value="1"/>
</dbReference>
<dbReference type="OrthoDB" id="9805663at2"/>
<keyword evidence="1" id="KW-0560">Oxidoreductase</keyword>
<dbReference type="PANTHER" id="PTHR43205:SF7">
    <property type="entry name" value="PROSTAGLANDIN REDUCTASE 1"/>
    <property type="match status" value="1"/>
</dbReference>
<dbReference type="Pfam" id="PF16884">
    <property type="entry name" value="ADH_N_2"/>
    <property type="match status" value="1"/>
</dbReference>
<dbReference type="KEGG" id="maga:Mag101_11260"/>
<dbReference type="FunFam" id="3.40.50.720:FF:000121">
    <property type="entry name" value="Prostaglandin reductase 2"/>
    <property type="match status" value="1"/>
</dbReference>
<evidence type="ECO:0000313" key="3">
    <source>
        <dbReference type="EMBL" id="AQQ68149.1"/>
    </source>
</evidence>
<dbReference type="RefSeq" id="WP_077404853.1">
    <property type="nucleotide sequence ID" value="NZ_CP019650.1"/>
</dbReference>
<dbReference type="SMART" id="SM00829">
    <property type="entry name" value="PKS_ER"/>
    <property type="match status" value="1"/>
</dbReference>
<sequence length="340" mass="36818">MQDMINRQFYLASRPAAEPTSEEVPFRDVPLCEPEQGEVVIRNMYISLDPAIRGWMSDLSNYIEPIEIGEPIRSSVIGRVVKSNSEQLSEGDVVLAVGAWERYTTAQAAAVTRLDESAGIPLSSFLGIIGPTGLTAYFGLLDVGKPQAGETVLVSAAAGAVGSTVGQIAKLKGCRVVGIAGSDDKCAWITDELGFDDAINYKTCGDLEAAIRGACPQGVDIYFDNVGGDILDAALMCMNKHARIAVCGWISTYNEADAPGPRNLWQMVAKSLKVQGFVVIDYVDRFAEGIEQLAEWLMAGKLQYREEIVDDLDNILPTFLKLFDGSNQGKLITRIPEESV</sequence>
<dbReference type="AlphaFoldDB" id="A0A1Q2M673"/>
<dbReference type="GO" id="GO:0016628">
    <property type="term" value="F:oxidoreductase activity, acting on the CH-CH group of donors, NAD or NADP as acceptor"/>
    <property type="evidence" value="ECO:0007669"/>
    <property type="project" value="InterPro"/>
</dbReference>
<dbReference type="InterPro" id="IPR036291">
    <property type="entry name" value="NAD(P)-bd_dom_sf"/>
</dbReference>
<dbReference type="Pfam" id="PF00107">
    <property type="entry name" value="ADH_zinc_N"/>
    <property type="match status" value="1"/>
</dbReference>
<reference evidence="3" key="1">
    <citation type="submission" date="2017-02" db="EMBL/GenBank/DDBJ databases">
        <title>Genome of Microbulbifer agarilyticus GP101.</title>
        <authorList>
            <person name="Jung J."/>
            <person name="Bae S.S."/>
            <person name="Baek K."/>
        </authorList>
    </citation>
    <scope>NUCLEOTIDE SEQUENCE [LARGE SCALE GENOMIC DNA]</scope>
    <source>
        <strain evidence="3">GP101</strain>
    </source>
</reference>
<feature type="domain" description="Enoyl reductase (ER)" evidence="2">
    <location>
        <begin position="20"/>
        <end position="333"/>
    </location>
</feature>